<sequence length="340" mass="35273">MKKLFALLLSAAPALLLAQNNQTPYKTQSFSAQSIRQVVSQTSGGNISVTGGSSEARVEVYVSGNNNQKYTTAELDNRFKEDYNLTVELKGNTLTASCTPKVKISNWKRSLSVSFKIFVGSETATELRTSGGNITITDLNGQQDFATSGGNLNLVGLTGNIKGRTSGGNIHISKSKDNIDLSTSGGNIDASSSSGTLKLGTSGGNIHLNQLDGNVKATTSGGNIRSEDIKGDLDAHTSGGSVHINKIAGSLSASTSGGNIRATITDAGRFVKLRNSGGSIELELPSGGYDLDLSGGKVKLGTVSNFSGKLEDDRVEGKLNGGGIPVDVRNSSGRVSVNIK</sequence>
<dbReference type="Proteomes" id="UP001220610">
    <property type="component" value="Chromosome"/>
</dbReference>
<dbReference type="EMBL" id="CP119311">
    <property type="protein sequence ID" value="WEK34850.1"/>
    <property type="molecule type" value="Genomic_DNA"/>
</dbReference>
<evidence type="ECO:0000313" key="3">
    <source>
        <dbReference type="Proteomes" id="UP001220610"/>
    </source>
</evidence>
<feature type="chain" id="PRO_5042558139" description="Adhesin domain-containing protein" evidence="1">
    <location>
        <begin position="19"/>
        <end position="340"/>
    </location>
</feature>
<dbReference type="AlphaFoldDB" id="A0AAJ6BER3"/>
<accession>A0AAJ6BER3</accession>
<reference evidence="2" key="1">
    <citation type="submission" date="2023-03" db="EMBL/GenBank/DDBJ databases">
        <title>Andean soil-derived lignocellulolytic bacterial consortium as a source of novel taxa and putative plastic-active enzymes.</title>
        <authorList>
            <person name="Diaz-Garcia L."/>
            <person name="Chuvochina M."/>
            <person name="Feuerriegel G."/>
            <person name="Bunk B."/>
            <person name="Sproer C."/>
            <person name="Streit W.R."/>
            <person name="Rodriguez L.M."/>
            <person name="Overmann J."/>
            <person name="Jimenez D.J."/>
        </authorList>
    </citation>
    <scope>NUCLEOTIDE SEQUENCE</scope>
    <source>
        <strain evidence="2">MAG 7</strain>
    </source>
</reference>
<proteinExistence type="predicted"/>
<organism evidence="2 3">
    <name type="scientific">Candidatus Pseudobacter hemicellulosilyticus</name>
    <dbReference type="NCBI Taxonomy" id="3121375"/>
    <lineage>
        <taxon>Bacteria</taxon>
        <taxon>Pseudomonadati</taxon>
        <taxon>Bacteroidota</taxon>
        <taxon>Chitinophagia</taxon>
        <taxon>Chitinophagales</taxon>
        <taxon>Chitinophagaceae</taxon>
        <taxon>Pseudobacter</taxon>
    </lineage>
</organism>
<evidence type="ECO:0000256" key="1">
    <source>
        <dbReference type="SAM" id="SignalP"/>
    </source>
</evidence>
<feature type="signal peptide" evidence="1">
    <location>
        <begin position="1"/>
        <end position="18"/>
    </location>
</feature>
<evidence type="ECO:0000313" key="2">
    <source>
        <dbReference type="EMBL" id="WEK34850.1"/>
    </source>
</evidence>
<protein>
    <recommendedName>
        <fullName evidence="4">Adhesin domain-containing protein</fullName>
    </recommendedName>
</protein>
<evidence type="ECO:0008006" key="4">
    <source>
        <dbReference type="Google" id="ProtNLM"/>
    </source>
</evidence>
<keyword evidence="1" id="KW-0732">Signal</keyword>
<name>A0AAJ6BER3_9BACT</name>
<gene>
    <name evidence="2" type="ORF">P0Y53_20370</name>
</gene>
<dbReference type="PANTHER" id="PTHR34094">
    <property type="match status" value="1"/>
</dbReference>
<dbReference type="PANTHER" id="PTHR34094:SF1">
    <property type="entry name" value="PROTEIN FAM185A"/>
    <property type="match status" value="1"/>
</dbReference>